<accession>A0A3G6J3N5</accession>
<dbReference type="AlphaFoldDB" id="A0A3G6J3N5"/>
<feature type="transmembrane region" description="Helical" evidence="1">
    <location>
        <begin position="61"/>
        <end position="81"/>
    </location>
</feature>
<dbReference type="RefSeq" id="WP_123925934.1">
    <property type="nucleotide sequence ID" value="NZ_CP033896.1"/>
</dbReference>
<feature type="transmembrane region" description="Helical" evidence="1">
    <location>
        <begin position="106"/>
        <end position="132"/>
    </location>
</feature>
<keyword evidence="1" id="KW-1133">Transmembrane helix</keyword>
<feature type="transmembrane region" description="Helical" evidence="1">
    <location>
        <begin position="229"/>
        <end position="252"/>
    </location>
</feature>
<dbReference type="OrthoDB" id="4420358at2"/>
<keyword evidence="1" id="KW-0812">Transmembrane</keyword>
<sequence length="257" mass="28445">MLHQMKAEWTKLTTTKSLYWTTALFLFFSIGSSALFAFAILRSTADQGQQFGYTSPALALSGLQALGLPVVIIQAAMVFTAEYRHNIASMTFAATSKRLLVPIAKFLVYAIFMAIITAMTVLLCYQVALSIVGEGDNSFRFDAFHDPEALRFYWAYPLIVVLLIAFTLGLAMMIRQTAGTITVAMLWFVLLEVVMGQVPKFGAIITRYLPFTNLQAFINKADIVDSVVGWQGSFGIFAAWCIGLFVIGCVLVQRRDV</sequence>
<feature type="transmembrane region" description="Helical" evidence="1">
    <location>
        <begin position="186"/>
        <end position="209"/>
    </location>
</feature>
<dbReference type="EMBL" id="CP033896">
    <property type="protein sequence ID" value="AZA12691.1"/>
    <property type="molecule type" value="Genomic_DNA"/>
</dbReference>
<proteinExistence type="predicted"/>
<keyword evidence="1" id="KW-0472">Membrane</keyword>
<dbReference type="Proteomes" id="UP000269019">
    <property type="component" value="Chromosome"/>
</dbReference>
<evidence type="ECO:0000313" key="2">
    <source>
        <dbReference type="EMBL" id="AZA12691.1"/>
    </source>
</evidence>
<organism evidence="2 3">
    <name type="scientific">Corynebacterium choanae</name>
    <dbReference type="NCBI Taxonomy" id="1862358"/>
    <lineage>
        <taxon>Bacteria</taxon>
        <taxon>Bacillati</taxon>
        <taxon>Actinomycetota</taxon>
        <taxon>Actinomycetes</taxon>
        <taxon>Mycobacteriales</taxon>
        <taxon>Corynebacteriaceae</taxon>
        <taxon>Corynebacterium</taxon>
    </lineage>
</organism>
<feature type="transmembrane region" description="Helical" evidence="1">
    <location>
        <begin position="20"/>
        <end position="41"/>
    </location>
</feature>
<name>A0A3G6J3N5_9CORY</name>
<gene>
    <name evidence="2" type="ORF">CCHOA_01315</name>
</gene>
<reference evidence="2 3" key="1">
    <citation type="submission" date="2018-11" db="EMBL/GenBank/DDBJ databases">
        <authorList>
            <person name="Kleinhagauer T."/>
            <person name="Glaeser S.P."/>
            <person name="Spergser J."/>
            <person name="Ruckert C."/>
            <person name="Kaempfer P."/>
            <person name="Busse H.-J."/>
        </authorList>
    </citation>
    <scope>NUCLEOTIDE SEQUENCE [LARGE SCALE GENOMIC DNA]</scope>
    <source>
        <strain evidence="2 3">200CH</strain>
    </source>
</reference>
<protein>
    <submittedName>
        <fullName evidence="2">ABC-2 family transporter protein</fullName>
    </submittedName>
</protein>
<evidence type="ECO:0000256" key="1">
    <source>
        <dbReference type="SAM" id="Phobius"/>
    </source>
</evidence>
<dbReference type="KEGG" id="ccho:CCHOA_01315"/>
<feature type="transmembrane region" description="Helical" evidence="1">
    <location>
        <begin position="152"/>
        <end position="174"/>
    </location>
</feature>
<evidence type="ECO:0000313" key="3">
    <source>
        <dbReference type="Proteomes" id="UP000269019"/>
    </source>
</evidence>
<keyword evidence="3" id="KW-1185">Reference proteome</keyword>